<proteinExistence type="predicted"/>
<dbReference type="FunFam" id="1.25.40.470:FF:000015">
    <property type="entry name" value="Intraflagellar transport particle protein 140"/>
    <property type="match status" value="1"/>
</dbReference>
<organism evidence="13 14">
    <name type="scientific">Hondaea fermentalgiana</name>
    <dbReference type="NCBI Taxonomy" id="2315210"/>
    <lineage>
        <taxon>Eukaryota</taxon>
        <taxon>Sar</taxon>
        <taxon>Stramenopiles</taxon>
        <taxon>Bigyra</taxon>
        <taxon>Labyrinthulomycetes</taxon>
        <taxon>Thraustochytrida</taxon>
        <taxon>Thraustochytriidae</taxon>
        <taxon>Hondaea</taxon>
    </lineage>
</organism>
<keyword evidence="14" id="KW-1185">Reference proteome</keyword>
<keyword evidence="2 7" id="KW-0853">WD repeat</keyword>
<evidence type="ECO:0000256" key="1">
    <source>
        <dbReference type="ARBA" id="ARBA00004138"/>
    </source>
</evidence>
<dbReference type="InterPro" id="IPR001680">
    <property type="entry name" value="WD40_rpt"/>
</dbReference>
<dbReference type="InterPro" id="IPR056156">
    <property type="entry name" value="TPR_IF140_C"/>
</dbReference>
<keyword evidence="13" id="KW-0282">Flagellum</keyword>
<dbReference type="Pfam" id="PF23385">
    <property type="entry name" value="Beta-prop_IFT140_2nd"/>
    <property type="match status" value="2"/>
</dbReference>
<dbReference type="GO" id="GO:0030991">
    <property type="term" value="C:intraciliary transport particle A"/>
    <property type="evidence" value="ECO:0007669"/>
    <property type="project" value="TreeGrafter"/>
</dbReference>
<feature type="repeat" description="WD" evidence="7">
    <location>
        <begin position="114"/>
        <end position="155"/>
    </location>
</feature>
<feature type="compositionally biased region" description="Low complexity" evidence="8">
    <location>
        <begin position="730"/>
        <end position="741"/>
    </location>
</feature>
<evidence type="ECO:0000256" key="8">
    <source>
        <dbReference type="SAM" id="MobiDB-lite"/>
    </source>
</evidence>
<evidence type="ECO:0000256" key="7">
    <source>
        <dbReference type="PROSITE-ProRule" id="PRU00221"/>
    </source>
</evidence>
<feature type="region of interest" description="Disordered" evidence="8">
    <location>
        <begin position="720"/>
        <end position="749"/>
    </location>
</feature>
<protein>
    <submittedName>
        <fullName evidence="13">Intraflagellar transport protein 140-like</fullName>
    </submittedName>
</protein>
<sequence length="1617" mass="180203">MSLFIDFPVAAPAVVHEDEATEGKEDGQGKTFDAITTAWCKSESILAIAGRGRGVWFANDEGELVQGADLVRSSRNSDACVLDWRVRSKVLATGWDDGAITLWNVKDRILKEDTSVHATAVTVTSWSPEGSRLLTADKHGLMALWRTDHRGRLAVVCKKDLGSGEDITCCCWMLTPEYREAQRELATPPQQVFLGTKFGNVYLVNLKGELLCAARLDAGLRSMNWFEEEQKLVVVTEDASLIQLKPENACTELQVASKSKLSLSASAAISGITEAQWTCPGLLATCATEPHIRLWDLANDSSYSLPLPVVAGDTDAPGSPRPEDLATHISFNAKTRILAASTRQGRLALWRFVGEAATPIFEHASDENDAADEKENIHSSTTKSSEALATRFHFPETNRSSWEAVATLSAVSAPVLSIGWGLREGCLAVIMKDRVSIMNETVLHRALRCDVAALQLSAQRLLVQRGASHRMETHVGLRIKGLDVNDSHALVWSQRKAEVYAFQDNRMERIASFTTRAEAMALYGETILQTEGSHLSVCNLQGVSRAEVSFSEHEGEPRFMHINGKYLAVATHKGMLKVFDVSRREPRPVGGGAWFVSSARSKGGKPLGKQVPIGEIRSIRCNADGTRVSVLCDIVRGQHLREPDTRIHVWNLNRDEFQAYEFGPTRYPVSHFWDGQEPKLLACEAKRLRKSVNSFEEASDAKVKSSKELKGSRLRIVGDEDEDLGDLRRGNSSTSRSSNAPGGAGGNAGVDDVAAAAAADEEKNRLQKMRTALRARNGSAEIAEVEVVTLFATEERVGVMMQDAFPLEGNLEALLGMRVPRLFFISKPSENGGVPRLKGRTMRDFVGLDQRVDDETKRALIDFSYYLTIGNMDEAYRAVKLIDNVSVWENMAHMCVKTRRLDVAEMCMGNMGHVRGAQALRESKREPEVEARIATVAIQLGLLEDAERLYIECGRYDLLNKMLRHSGQWTKSLEVANSFDRIHLRESHFEYGRHLESMGDFKAAIANYEASGTHRKQVPRMLFEAERLDELESYIQTQCDEELTKWWGHYCESLGEYDRSIRVYQRASDDLSLVRVHCVMENFKAAAEIALNSTNLAASYHLARQCEQRGEINEAIQFYSRAGRYNHAVRLAKERGLNADIVNLALRASKTTMVEAARYLEAKGFNEDAVVLYQKGGNVPRALDLCFRSQLFDQLTSIADSLTLRKPSARPDSGSRSRPGSAMRSQSIDGGQGLHRERPESATSQSREEYEQDTTESSPEILTRCAEFFIEHRKFDKAVHLYITAGDFETAIELCFHQKVHISEDMAESMTLDKLSVAPKSGNKKQTPRELARIKEQNERRQRLLESIAKCCKKQGSYHLATKKYTQAGDRLRAMKCLLRSGNTEKIILYASVSRNREIYILAANYLQNLDWRNDAEIMKAIISYYSKAKAYQQLAGFYEACAQMEVDEYRDYDKSLGALKEAVKALGKERDGELKEEMLASLQQRVSLVERFVHARTLVVSDPDEADRICNALLAHPEVNTAVRAGDIFALLVEFHVGNRDFDDAHRLIENMKARNIAVAPYIEAPLLEQIARAVGVDSLIDDDGPRVGKGSAGLGVDSGDEIDDEIEEDLDWGHK</sequence>
<dbReference type="PANTHER" id="PTHR15722:SF7">
    <property type="entry name" value="INTRAFLAGELLAR TRANSPORT PROTEIN 140 HOMOLOG"/>
    <property type="match status" value="1"/>
</dbReference>
<dbReference type="Pfam" id="PF23383">
    <property type="entry name" value="Beta-prop_IFT140_1st"/>
    <property type="match status" value="2"/>
</dbReference>
<dbReference type="OrthoDB" id="10258787at2759"/>
<dbReference type="Gene3D" id="1.25.40.470">
    <property type="match status" value="2"/>
</dbReference>
<gene>
    <name evidence="13" type="ORF">FCC1311_085042</name>
</gene>
<evidence type="ECO:0000256" key="2">
    <source>
        <dbReference type="ARBA" id="ARBA00022574"/>
    </source>
</evidence>
<dbReference type="GO" id="GO:0035721">
    <property type="term" value="P:intraciliary retrograde transport"/>
    <property type="evidence" value="ECO:0007669"/>
    <property type="project" value="TreeGrafter"/>
</dbReference>
<evidence type="ECO:0000259" key="12">
    <source>
        <dbReference type="Pfam" id="PF24762"/>
    </source>
</evidence>
<evidence type="ECO:0000313" key="13">
    <source>
        <dbReference type="EMBL" id="GBG32279.1"/>
    </source>
</evidence>
<dbReference type="PANTHER" id="PTHR15722">
    <property type="entry name" value="IFT140/172-RELATED"/>
    <property type="match status" value="1"/>
</dbReference>
<dbReference type="InterPro" id="IPR036322">
    <property type="entry name" value="WD40_repeat_dom_sf"/>
</dbReference>
<dbReference type="Pfam" id="PF24762">
    <property type="entry name" value="TPR_IF140-IFT172"/>
    <property type="match status" value="2"/>
</dbReference>
<dbReference type="SMART" id="SM00320">
    <property type="entry name" value="WD40"/>
    <property type="match status" value="5"/>
</dbReference>
<dbReference type="InterPro" id="IPR056168">
    <property type="entry name" value="TPR_IF140/IFT172/WDR19"/>
</dbReference>
<feature type="region of interest" description="Disordered" evidence="8">
    <location>
        <begin position="1203"/>
        <end position="1258"/>
    </location>
</feature>
<evidence type="ECO:0000256" key="6">
    <source>
        <dbReference type="ARBA" id="ARBA00023273"/>
    </source>
</evidence>
<feature type="domain" description="IFT140 first beta-propeller" evidence="9">
    <location>
        <begin position="35"/>
        <end position="179"/>
    </location>
</feature>
<accession>A0A2R5GPP7</accession>
<feature type="compositionally biased region" description="Acidic residues" evidence="8">
    <location>
        <begin position="1600"/>
        <end position="1617"/>
    </location>
</feature>
<dbReference type="SUPFAM" id="SSF50978">
    <property type="entry name" value="WD40 repeat-like"/>
    <property type="match status" value="1"/>
</dbReference>
<dbReference type="InParanoid" id="A0A2R5GPP7"/>
<evidence type="ECO:0000256" key="4">
    <source>
        <dbReference type="ARBA" id="ARBA00022803"/>
    </source>
</evidence>
<comment type="caution">
    <text evidence="13">The sequence shown here is derived from an EMBL/GenBank/DDBJ whole genome shotgun (WGS) entry which is preliminary data.</text>
</comment>
<feature type="domain" description="IFT140 first beta-propeller" evidence="9">
    <location>
        <begin position="191"/>
        <end position="356"/>
    </location>
</feature>
<feature type="domain" description="IF140/IFT172/WDR19 TPR" evidence="12">
    <location>
        <begin position="1254"/>
        <end position="1425"/>
    </location>
</feature>
<feature type="domain" description="IF140/IFT172/WDR19 TPR" evidence="12">
    <location>
        <begin position="870"/>
        <end position="1204"/>
    </location>
</feature>
<dbReference type="InterPro" id="IPR056154">
    <property type="entry name" value="Beta-prop_IFT140_1st"/>
</dbReference>
<evidence type="ECO:0000313" key="14">
    <source>
        <dbReference type="Proteomes" id="UP000241890"/>
    </source>
</evidence>
<feature type="domain" description="IFT140 second beta-propeller" evidence="10">
    <location>
        <begin position="762"/>
        <end position="827"/>
    </location>
</feature>
<dbReference type="EMBL" id="BEYU01000119">
    <property type="protein sequence ID" value="GBG32279.1"/>
    <property type="molecule type" value="Genomic_DNA"/>
</dbReference>
<dbReference type="GO" id="GO:0005930">
    <property type="term" value="C:axoneme"/>
    <property type="evidence" value="ECO:0007669"/>
    <property type="project" value="TreeGrafter"/>
</dbReference>
<keyword evidence="4" id="KW-0802">TPR repeat</keyword>
<evidence type="ECO:0000256" key="5">
    <source>
        <dbReference type="ARBA" id="ARBA00023069"/>
    </source>
</evidence>
<evidence type="ECO:0000259" key="10">
    <source>
        <dbReference type="Pfam" id="PF23385"/>
    </source>
</evidence>
<feature type="domain" description="IFT140 second beta-propeller" evidence="10">
    <location>
        <begin position="450"/>
        <end position="662"/>
    </location>
</feature>
<dbReference type="GO" id="GO:0036064">
    <property type="term" value="C:ciliary basal body"/>
    <property type="evidence" value="ECO:0007669"/>
    <property type="project" value="TreeGrafter"/>
</dbReference>
<evidence type="ECO:0000259" key="11">
    <source>
        <dbReference type="Pfam" id="PF24760"/>
    </source>
</evidence>
<name>A0A2R5GPP7_9STRA</name>
<keyword evidence="6" id="KW-0966">Cell projection</keyword>
<dbReference type="InterPro" id="IPR011990">
    <property type="entry name" value="TPR-like_helical_dom_sf"/>
</dbReference>
<dbReference type="Proteomes" id="UP000241890">
    <property type="component" value="Unassembled WGS sequence"/>
</dbReference>
<dbReference type="Pfam" id="PF24760">
    <property type="entry name" value="TPR_IF140_C"/>
    <property type="match status" value="1"/>
</dbReference>
<keyword evidence="5" id="KW-0969">Cilium</keyword>
<reference evidence="13 14" key="1">
    <citation type="submission" date="2017-12" db="EMBL/GenBank/DDBJ databases">
        <title>Sequencing, de novo assembly and annotation of complete genome of a new Thraustochytrid species, strain FCC1311.</title>
        <authorList>
            <person name="Sedici K."/>
            <person name="Godart F."/>
            <person name="Aiese Cigliano R."/>
            <person name="Sanseverino W."/>
            <person name="Barakat M."/>
            <person name="Ortet P."/>
            <person name="Marechal E."/>
            <person name="Cagnac O."/>
            <person name="Amato A."/>
        </authorList>
    </citation>
    <scope>NUCLEOTIDE SEQUENCE [LARGE SCALE GENOMIC DNA]</scope>
</reference>
<evidence type="ECO:0000256" key="3">
    <source>
        <dbReference type="ARBA" id="ARBA00022737"/>
    </source>
</evidence>
<feature type="domain" description="IF140 C-terminal TPR" evidence="11">
    <location>
        <begin position="1434"/>
        <end position="1554"/>
    </location>
</feature>
<dbReference type="PROSITE" id="PS50082">
    <property type="entry name" value="WD_REPEATS_2"/>
    <property type="match status" value="1"/>
</dbReference>
<dbReference type="SUPFAM" id="SSF48452">
    <property type="entry name" value="TPR-like"/>
    <property type="match status" value="1"/>
</dbReference>
<dbReference type="Gene3D" id="2.130.10.10">
    <property type="entry name" value="YVTN repeat-like/Quinoprotein amine dehydrogenase"/>
    <property type="match status" value="2"/>
</dbReference>
<comment type="subcellular location">
    <subcellularLocation>
        <location evidence="1">Cell projection</location>
        <location evidence="1">Cilium</location>
    </subcellularLocation>
</comment>
<feature type="compositionally biased region" description="Low complexity" evidence="8">
    <location>
        <begin position="1210"/>
        <end position="1222"/>
    </location>
</feature>
<feature type="region of interest" description="Disordered" evidence="8">
    <location>
        <begin position="1588"/>
        <end position="1617"/>
    </location>
</feature>
<dbReference type="InterPro" id="IPR056155">
    <property type="entry name" value="Beta-prop_IFT140_2nd"/>
</dbReference>
<dbReference type="InterPro" id="IPR015943">
    <property type="entry name" value="WD40/YVTN_repeat-like_dom_sf"/>
</dbReference>
<keyword evidence="3" id="KW-0677">Repeat</keyword>
<evidence type="ECO:0000259" key="9">
    <source>
        <dbReference type="Pfam" id="PF23383"/>
    </source>
</evidence>